<evidence type="ECO:0000313" key="5">
    <source>
        <dbReference type="Proteomes" id="UP000036987"/>
    </source>
</evidence>
<dbReference type="PROSITE" id="PS51194">
    <property type="entry name" value="HELICASE_CTER"/>
    <property type="match status" value="1"/>
</dbReference>
<dbReference type="InterPro" id="IPR001650">
    <property type="entry name" value="Helicase_C-like"/>
</dbReference>
<name>A0A0K9P874_ZOSMR</name>
<dbReference type="InterPro" id="IPR027417">
    <property type="entry name" value="P-loop_NTPase"/>
</dbReference>
<feature type="compositionally biased region" description="Basic and acidic residues" evidence="2">
    <location>
        <begin position="508"/>
        <end position="517"/>
    </location>
</feature>
<dbReference type="PANTHER" id="PTHR45623:SF13">
    <property type="entry name" value="HELICASE PROTEIN MOM1"/>
    <property type="match status" value="1"/>
</dbReference>
<evidence type="ECO:0000256" key="1">
    <source>
        <dbReference type="ARBA" id="ARBA00023242"/>
    </source>
</evidence>
<dbReference type="Pfam" id="PF00271">
    <property type="entry name" value="Helicase_C"/>
    <property type="match status" value="1"/>
</dbReference>
<dbReference type="InterPro" id="IPR056882">
    <property type="entry name" value="MOM1_dom"/>
</dbReference>
<dbReference type="Gene3D" id="3.40.50.300">
    <property type="entry name" value="P-loop containing nucleotide triphosphate hydrolases"/>
    <property type="match status" value="1"/>
</dbReference>
<accession>A0A0K9P874</accession>
<feature type="domain" description="Helicase C-terminal" evidence="3">
    <location>
        <begin position="187"/>
        <end position="351"/>
    </location>
</feature>
<dbReference type="SUPFAM" id="SSF52540">
    <property type="entry name" value="P-loop containing nucleoside triphosphate hydrolases"/>
    <property type="match status" value="1"/>
</dbReference>
<proteinExistence type="predicted"/>
<feature type="region of interest" description="Disordered" evidence="2">
    <location>
        <begin position="489"/>
        <end position="517"/>
    </location>
</feature>
<organism evidence="4 5">
    <name type="scientific">Zostera marina</name>
    <name type="common">Eelgrass</name>
    <dbReference type="NCBI Taxonomy" id="29655"/>
    <lineage>
        <taxon>Eukaryota</taxon>
        <taxon>Viridiplantae</taxon>
        <taxon>Streptophyta</taxon>
        <taxon>Embryophyta</taxon>
        <taxon>Tracheophyta</taxon>
        <taxon>Spermatophyta</taxon>
        <taxon>Magnoliopsida</taxon>
        <taxon>Liliopsida</taxon>
        <taxon>Zosteraceae</taxon>
        <taxon>Zostera</taxon>
    </lineage>
</organism>
<protein>
    <recommendedName>
        <fullName evidence="3">Helicase C-terminal domain-containing protein</fullName>
    </recommendedName>
</protein>
<evidence type="ECO:0000256" key="2">
    <source>
        <dbReference type="SAM" id="MobiDB-lite"/>
    </source>
</evidence>
<dbReference type="Proteomes" id="UP000036987">
    <property type="component" value="Unassembled WGS sequence"/>
</dbReference>
<keyword evidence="5" id="KW-1185">Reference proteome</keyword>
<reference evidence="5" key="1">
    <citation type="journal article" date="2016" name="Nature">
        <title>The genome of the seagrass Zostera marina reveals angiosperm adaptation to the sea.</title>
        <authorList>
            <person name="Olsen J.L."/>
            <person name="Rouze P."/>
            <person name="Verhelst B."/>
            <person name="Lin Y.-C."/>
            <person name="Bayer T."/>
            <person name="Collen J."/>
            <person name="Dattolo E."/>
            <person name="De Paoli E."/>
            <person name="Dittami S."/>
            <person name="Maumus F."/>
            <person name="Michel G."/>
            <person name="Kersting A."/>
            <person name="Lauritano C."/>
            <person name="Lohaus R."/>
            <person name="Toepel M."/>
            <person name="Tonon T."/>
            <person name="Vanneste K."/>
            <person name="Amirebrahimi M."/>
            <person name="Brakel J."/>
            <person name="Bostroem C."/>
            <person name="Chovatia M."/>
            <person name="Grimwood J."/>
            <person name="Jenkins J.W."/>
            <person name="Jueterbock A."/>
            <person name="Mraz A."/>
            <person name="Stam W.T."/>
            <person name="Tice H."/>
            <person name="Bornberg-Bauer E."/>
            <person name="Green P.J."/>
            <person name="Pearson G.A."/>
            <person name="Procaccini G."/>
            <person name="Duarte C.M."/>
            <person name="Schmutz J."/>
            <person name="Reusch T.B.H."/>
            <person name="Van de Peer Y."/>
        </authorList>
    </citation>
    <scope>NUCLEOTIDE SEQUENCE [LARGE SCALE GENOMIC DNA]</scope>
    <source>
        <strain evidence="5">cv. Finnish</strain>
    </source>
</reference>
<dbReference type="OrthoDB" id="885191at2759"/>
<keyword evidence="1" id="KW-0539">Nucleus</keyword>
<sequence>CCNGKNCNQSYHISCLSFPLEKKPPRIFLCSGVDPVSGGSNTEIFQMENCRGENQNSVNGLTNSHEPDDNIFVSNNQFELRENVSKPNSSKLDSSRSRFLEFWVPVQLSNVQLEQYCSIMLSNSTILRSCSSSRVLTEVSNDVIFSTRKCCDHPYLVHASLQASLTHGLPQTEYLDIGIHACGKLELLDKVLHGLKQQDLRTLIIFHQFLFRDVRISIGDILDDFLRQRFGVESYERVDSGLIMAKKQASLQRFNDKENGRFVFLLENRACLPSIKLSAVDAVIIFGSDWNPLYDLKALNKISIDSQFEQIKVFRLYCLNTVEENILSLAKQDVILESTTQNLNRRCHSLLSLGASNLFNELDKFHTNVSLLESLKTSHQNSFMDDTVSEVLSQIVNIAGKTHATHPLIISKAQQSGTAYPKSISLFREKEIQLADVEPSQIFWPKLLDGRCPQWRYMTELSQRARRKVQQSNEESLIFRDENDEAKKKRKKVSVNISDPVSLPPTTIHDKKEESPGRKCDFVQNGIELQADHYSKESELSKVSCGSGSLRDSQRDLHLTLKPELSKICDILHFSENVKVVLESFLDYIMKNLQVTQEPITLFQAFKLSL</sequence>
<dbReference type="Pfam" id="PF25029">
    <property type="entry name" value="MOM1"/>
    <property type="match status" value="1"/>
</dbReference>
<dbReference type="PANTHER" id="PTHR45623">
    <property type="entry name" value="CHROMODOMAIN-HELICASE-DNA-BINDING PROTEIN 3-RELATED-RELATED"/>
    <property type="match status" value="1"/>
</dbReference>
<comment type="caution">
    <text evidence="4">The sequence shown here is derived from an EMBL/GenBank/DDBJ whole genome shotgun (WGS) entry which is preliminary data.</text>
</comment>
<feature type="non-terminal residue" evidence="4">
    <location>
        <position position="1"/>
    </location>
</feature>
<gene>
    <name evidence="4" type="ORF">ZOSMA_32G00180</name>
</gene>
<evidence type="ECO:0000259" key="3">
    <source>
        <dbReference type="PROSITE" id="PS51194"/>
    </source>
</evidence>
<feature type="non-terminal residue" evidence="4">
    <location>
        <position position="610"/>
    </location>
</feature>
<dbReference type="EMBL" id="LFYR01001054">
    <property type="protein sequence ID" value="KMZ65233.1"/>
    <property type="molecule type" value="Genomic_DNA"/>
</dbReference>
<dbReference type="AlphaFoldDB" id="A0A0K9P874"/>
<evidence type="ECO:0000313" key="4">
    <source>
        <dbReference type="EMBL" id="KMZ65233.1"/>
    </source>
</evidence>